<protein>
    <submittedName>
        <fullName evidence="1">Uncharacterized protein</fullName>
    </submittedName>
</protein>
<keyword evidence="2" id="KW-1185">Reference proteome</keyword>
<accession>A0ACB7HG77</accession>
<name>A0ACB7HG77_MANES</name>
<sequence>VGDWIYLKLQPYKQTFFALQKTLKLAAKFYGPFRVLERIGSVAYKLDLPPTSAIHLVFHVSLLKQKLGDHVVPIIELPSREDGEILVAPQEVLQTREIIRGGQQVFQLLIKWKNLSLEDATWEDKSFVLAQFPKFAHSLGQK</sequence>
<proteinExistence type="predicted"/>
<organism evidence="1 2">
    <name type="scientific">Manihot esculenta</name>
    <name type="common">Cassava</name>
    <name type="synonym">Jatropha manihot</name>
    <dbReference type="NCBI Taxonomy" id="3983"/>
    <lineage>
        <taxon>Eukaryota</taxon>
        <taxon>Viridiplantae</taxon>
        <taxon>Streptophyta</taxon>
        <taxon>Embryophyta</taxon>
        <taxon>Tracheophyta</taxon>
        <taxon>Spermatophyta</taxon>
        <taxon>Magnoliopsida</taxon>
        <taxon>eudicotyledons</taxon>
        <taxon>Gunneridae</taxon>
        <taxon>Pentapetalae</taxon>
        <taxon>rosids</taxon>
        <taxon>fabids</taxon>
        <taxon>Malpighiales</taxon>
        <taxon>Euphorbiaceae</taxon>
        <taxon>Crotonoideae</taxon>
        <taxon>Manihoteae</taxon>
        <taxon>Manihot</taxon>
    </lineage>
</organism>
<gene>
    <name evidence="1" type="ORF">MANES_06G019901v8</name>
</gene>
<comment type="caution">
    <text evidence="1">The sequence shown here is derived from an EMBL/GenBank/DDBJ whole genome shotgun (WGS) entry which is preliminary data.</text>
</comment>
<dbReference type="EMBL" id="CM004392">
    <property type="protein sequence ID" value="KAG8651767.1"/>
    <property type="molecule type" value="Genomic_DNA"/>
</dbReference>
<evidence type="ECO:0000313" key="2">
    <source>
        <dbReference type="Proteomes" id="UP000091857"/>
    </source>
</evidence>
<feature type="non-terminal residue" evidence="1">
    <location>
        <position position="1"/>
    </location>
</feature>
<reference evidence="2" key="1">
    <citation type="journal article" date="2016" name="Nat. Biotechnol.">
        <title>Sequencing wild and cultivated cassava and related species reveals extensive interspecific hybridization and genetic diversity.</title>
        <authorList>
            <person name="Bredeson J.V."/>
            <person name="Lyons J.B."/>
            <person name="Prochnik S.E."/>
            <person name="Wu G.A."/>
            <person name="Ha C.M."/>
            <person name="Edsinger-Gonzales E."/>
            <person name="Grimwood J."/>
            <person name="Schmutz J."/>
            <person name="Rabbi I.Y."/>
            <person name="Egesi C."/>
            <person name="Nauluvula P."/>
            <person name="Lebot V."/>
            <person name="Ndunguru J."/>
            <person name="Mkamilo G."/>
            <person name="Bart R.S."/>
            <person name="Setter T.L."/>
            <person name="Gleadow R.M."/>
            <person name="Kulakow P."/>
            <person name="Ferguson M.E."/>
            <person name="Rounsley S."/>
            <person name="Rokhsar D.S."/>
        </authorList>
    </citation>
    <scope>NUCLEOTIDE SEQUENCE [LARGE SCALE GENOMIC DNA]</scope>
    <source>
        <strain evidence="2">cv. AM560-2</strain>
    </source>
</reference>
<feature type="non-terminal residue" evidence="1">
    <location>
        <position position="142"/>
    </location>
</feature>
<dbReference type="Proteomes" id="UP000091857">
    <property type="component" value="Chromosome 6"/>
</dbReference>
<evidence type="ECO:0000313" key="1">
    <source>
        <dbReference type="EMBL" id="KAG8651767.1"/>
    </source>
</evidence>